<keyword evidence="3" id="KW-1185">Reference proteome</keyword>
<dbReference type="HOGENOM" id="CLU_834151_0_0_1"/>
<feature type="region of interest" description="Disordered" evidence="1">
    <location>
        <begin position="1"/>
        <end position="58"/>
    </location>
</feature>
<dbReference type="EMBL" id="KL584709">
    <property type="protein sequence ID" value="KEQ73219.1"/>
    <property type="molecule type" value="Genomic_DNA"/>
</dbReference>
<reference evidence="2 3" key="1">
    <citation type="journal article" date="2014" name="BMC Genomics">
        <title>Genome sequencing of four Aureobasidium pullulans varieties: biotechnological potential, stress tolerance, and description of new species.</title>
        <authorList>
            <person name="Gostin Ar C."/>
            <person name="Ohm R.A."/>
            <person name="Kogej T."/>
            <person name="Sonjak S."/>
            <person name="Turk M."/>
            <person name="Zajc J."/>
            <person name="Zalar P."/>
            <person name="Grube M."/>
            <person name="Sun H."/>
            <person name="Han J."/>
            <person name="Sharma A."/>
            <person name="Chiniquy J."/>
            <person name="Ngan C.Y."/>
            <person name="Lipzen A."/>
            <person name="Barry K."/>
            <person name="Grigoriev I.V."/>
            <person name="Gunde-Cimerman N."/>
        </authorList>
    </citation>
    <scope>NUCLEOTIDE SEQUENCE [LARGE SCALE GENOMIC DNA]</scope>
    <source>
        <strain evidence="2 3">CBS 147.97</strain>
    </source>
</reference>
<sequence length="333" mass="36772">MPQRPRMRDRLKSILPKRSRPVSPSPPVGSVSSSHISVQSSTPTATSPGSLQVVQSSSLQTSMQSNTAASAFNSTISPDPLTLQQVTSSAPNTFLPATTSNSPANPAFLAAMEKHIDKLPEVEKEAFRQAHTNISLGSLLEKVRSLDKQHASVSSFRPYAEKISKFLGVLDRLLGGISVAIQANPDISSIAVGGVKLIVDIAMGFTKFFGQLVDMFDRLSDVITPLERYAERLDLSIVRAALVNVYGDVLDFYRASSALFMDKDGRSKAHVTFDMFLHSQWKPFETEFGEINSRMDHHRRVLLEAAQAELLCAEGEKKQREEQKRADDKRREE</sequence>
<dbReference type="STRING" id="1043004.A0A074WNR6"/>
<dbReference type="OrthoDB" id="4772757at2759"/>
<feature type="compositionally biased region" description="Basic and acidic residues" evidence="1">
    <location>
        <begin position="1"/>
        <end position="12"/>
    </location>
</feature>
<evidence type="ECO:0008006" key="4">
    <source>
        <dbReference type="Google" id="ProtNLM"/>
    </source>
</evidence>
<evidence type="ECO:0000313" key="2">
    <source>
        <dbReference type="EMBL" id="KEQ73219.1"/>
    </source>
</evidence>
<proteinExistence type="predicted"/>
<evidence type="ECO:0000256" key="1">
    <source>
        <dbReference type="SAM" id="MobiDB-lite"/>
    </source>
</evidence>
<feature type="compositionally biased region" description="Low complexity" evidence="1">
    <location>
        <begin position="28"/>
        <end position="41"/>
    </location>
</feature>
<feature type="region of interest" description="Disordered" evidence="1">
    <location>
        <begin position="314"/>
        <end position="333"/>
    </location>
</feature>
<organism evidence="2 3">
    <name type="scientific">Aureobasidium namibiae CBS 147.97</name>
    <dbReference type="NCBI Taxonomy" id="1043004"/>
    <lineage>
        <taxon>Eukaryota</taxon>
        <taxon>Fungi</taxon>
        <taxon>Dikarya</taxon>
        <taxon>Ascomycota</taxon>
        <taxon>Pezizomycotina</taxon>
        <taxon>Dothideomycetes</taxon>
        <taxon>Dothideomycetidae</taxon>
        <taxon>Dothideales</taxon>
        <taxon>Saccotheciaceae</taxon>
        <taxon>Aureobasidium</taxon>
    </lineage>
</organism>
<evidence type="ECO:0000313" key="3">
    <source>
        <dbReference type="Proteomes" id="UP000027730"/>
    </source>
</evidence>
<dbReference type="GeneID" id="25416827"/>
<accession>A0A074WNR6</accession>
<dbReference type="RefSeq" id="XP_013427746.1">
    <property type="nucleotide sequence ID" value="XM_013572292.1"/>
</dbReference>
<dbReference type="AlphaFoldDB" id="A0A074WNR6"/>
<gene>
    <name evidence="2" type="ORF">M436DRAFT_81608</name>
</gene>
<protein>
    <recommendedName>
        <fullName evidence="4">Fungal STAND N-terminal Goodbye domain-containing protein</fullName>
    </recommendedName>
</protein>
<dbReference type="Proteomes" id="UP000027730">
    <property type="component" value="Unassembled WGS sequence"/>
</dbReference>
<name>A0A074WNR6_9PEZI</name>